<gene>
    <name evidence="11" type="ORF">THAOC_35619</name>
</gene>
<dbReference type="Proteomes" id="UP000266841">
    <property type="component" value="Unassembled WGS sequence"/>
</dbReference>
<evidence type="ECO:0000256" key="4">
    <source>
        <dbReference type="ARBA" id="ARBA00022989"/>
    </source>
</evidence>
<evidence type="ECO:0000313" key="11">
    <source>
        <dbReference type="EMBL" id="EJK45750.1"/>
    </source>
</evidence>
<sequence>MLKSSVNKSPKSSRRDLLAGISCTESERTLRLGNDSLSVLRRSWSFRLGPSGRDLPGRKASEALSLDLNFSSSSSVDERDGDVDEEEAVAPQAVDGEAESEVERIVQRLERRNKRRISVTAAVKQRFLRLCRCAQLSLTRSPDRDSKWDRSCLPREDVLRIRKVVRLEVEGRTRLRRVFDGILAWLGFQCQSKVLLQVLNQAVDVIDENDVDHEADLFHFNDFTFYNLEQVSRYPWMRSAGVFSVLATLAFYLFSPLLWCAVMDDPNVCPVNEDGPSGWLASLYFASATMSTVGYGDVTVLKGTGDVGGWRVFVATLYMVASLVVSVVALQFGLDSKFSPFRRRFGQFCSRVLDIVQRTRPTEDKLVDITRRMRWAKYAQIAEILAVFLILNLIGMFAVQIALLTPSGQNMTISWMESFYWAVQTTTTIGYGDVDIPDSLRWFMLVYLILATYFVGSSLGKMKELSSNQESIQQLFLWQQQEPSYRMLSDFSGRPSGGDKATGERMTRNPEINQFEFTIASLVLLGKITSEDVRPILKKFKSLSGNSNKITLCEDDGGTDEEESFIESDKMTGVDDFARSNSVSSTTKSPQQMRSHSQSSALSLGKEIVKAFREEILTSNHDDISLLDDSVESRPEFSDFRIPSNTYAIAIDDSKIQRKLIRRYFELCGIPACRTTIVGETYNEIMGFEGECLTTLFSCISTSSSFHNPYQLLHKTLL</sequence>
<dbReference type="GO" id="GO:0022841">
    <property type="term" value="F:potassium ion leak channel activity"/>
    <property type="evidence" value="ECO:0007669"/>
    <property type="project" value="TreeGrafter"/>
</dbReference>
<evidence type="ECO:0000256" key="5">
    <source>
        <dbReference type="ARBA" id="ARBA00023065"/>
    </source>
</evidence>
<reference evidence="11 12" key="1">
    <citation type="journal article" date="2012" name="Genome Biol.">
        <title>Genome and low-iron response of an oceanic diatom adapted to chronic iron limitation.</title>
        <authorList>
            <person name="Lommer M."/>
            <person name="Specht M."/>
            <person name="Roy A.S."/>
            <person name="Kraemer L."/>
            <person name="Andreson R."/>
            <person name="Gutowska M.A."/>
            <person name="Wolf J."/>
            <person name="Bergner S.V."/>
            <person name="Schilhabel M.B."/>
            <person name="Klostermeier U.C."/>
            <person name="Beiko R.G."/>
            <person name="Rosenstiel P."/>
            <person name="Hippler M."/>
            <person name="Laroche J."/>
        </authorList>
    </citation>
    <scope>NUCLEOTIDE SEQUENCE [LARGE SCALE GENOMIC DNA]</scope>
    <source>
        <strain evidence="11 12">CCMP1005</strain>
    </source>
</reference>
<dbReference type="Pfam" id="PF07885">
    <property type="entry name" value="Ion_trans_2"/>
    <property type="match status" value="2"/>
</dbReference>
<dbReference type="EMBL" id="AGNL01048273">
    <property type="protein sequence ID" value="EJK45750.1"/>
    <property type="molecule type" value="Genomic_DNA"/>
</dbReference>
<evidence type="ECO:0000259" key="10">
    <source>
        <dbReference type="Pfam" id="PF07885"/>
    </source>
</evidence>
<keyword evidence="2" id="KW-0813">Transport</keyword>
<proteinExistence type="predicted"/>
<evidence type="ECO:0000256" key="3">
    <source>
        <dbReference type="ARBA" id="ARBA00022692"/>
    </source>
</evidence>
<feature type="transmembrane region" description="Helical" evidence="9">
    <location>
        <begin position="440"/>
        <end position="459"/>
    </location>
</feature>
<comment type="subcellular location">
    <subcellularLocation>
        <location evidence="1">Membrane</location>
        <topology evidence="1">Multi-pass membrane protein</topology>
    </subcellularLocation>
</comment>
<accession>K0R1F9</accession>
<dbReference type="Gene3D" id="1.10.287.70">
    <property type="match status" value="2"/>
</dbReference>
<dbReference type="AlphaFoldDB" id="K0R1F9"/>
<feature type="domain" description="Potassium channel" evidence="10">
    <location>
        <begin position="396"/>
        <end position="462"/>
    </location>
</feature>
<name>K0R1F9_THAOC</name>
<dbReference type="SUPFAM" id="SSF81324">
    <property type="entry name" value="Voltage-gated potassium channels"/>
    <property type="match status" value="2"/>
</dbReference>
<dbReference type="OrthoDB" id="45986at2759"/>
<dbReference type="eggNOG" id="KOG1418">
    <property type="taxonomic scope" value="Eukaryota"/>
</dbReference>
<keyword evidence="4 9" id="KW-1133">Transmembrane helix</keyword>
<evidence type="ECO:0000256" key="7">
    <source>
        <dbReference type="ARBA" id="ARBA00023303"/>
    </source>
</evidence>
<organism evidence="11 12">
    <name type="scientific">Thalassiosira oceanica</name>
    <name type="common">Marine diatom</name>
    <dbReference type="NCBI Taxonomy" id="159749"/>
    <lineage>
        <taxon>Eukaryota</taxon>
        <taxon>Sar</taxon>
        <taxon>Stramenopiles</taxon>
        <taxon>Ochrophyta</taxon>
        <taxon>Bacillariophyta</taxon>
        <taxon>Coscinodiscophyceae</taxon>
        <taxon>Thalassiosirophycidae</taxon>
        <taxon>Thalassiosirales</taxon>
        <taxon>Thalassiosiraceae</taxon>
        <taxon>Thalassiosira</taxon>
    </lineage>
</organism>
<dbReference type="GO" id="GO:0005886">
    <property type="term" value="C:plasma membrane"/>
    <property type="evidence" value="ECO:0007669"/>
    <property type="project" value="TreeGrafter"/>
</dbReference>
<dbReference type="PANTHER" id="PTHR11003:SF291">
    <property type="entry name" value="IP11374P"/>
    <property type="match status" value="1"/>
</dbReference>
<feature type="transmembrane region" description="Helical" evidence="9">
    <location>
        <begin position="381"/>
        <end position="403"/>
    </location>
</feature>
<keyword evidence="7" id="KW-0407">Ion channel</keyword>
<keyword evidence="3 9" id="KW-0812">Transmembrane</keyword>
<feature type="compositionally biased region" description="Acidic residues" evidence="8">
    <location>
        <begin position="79"/>
        <end position="88"/>
    </location>
</feature>
<comment type="caution">
    <text evidence="11">The sequence shown here is derived from an EMBL/GenBank/DDBJ whole genome shotgun (WGS) entry which is preliminary data.</text>
</comment>
<dbReference type="GO" id="GO:0030322">
    <property type="term" value="P:stabilization of membrane potential"/>
    <property type="evidence" value="ECO:0007669"/>
    <property type="project" value="TreeGrafter"/>
</dbReference>
<protein>
    <recommendedName>
        <fullName evidence="10">Potassium channel domain-containing protein</fullName>
    </recommendedName>
</protein>
<keyword evidence="5" id="KW-0406">Ion transport</keyword>
<feature type="region of interest" description="Disordered" evidence="8">
    <location>
        <begin position="579"/>
        <end position="599"/>
    </location>
</feature>
<keyword evidence="12" id="KW-1185">Reference proteome</keyword>
<dbReference type="GO" id="GO:0015271">
    <property type="term" value="F:outward rectifier potassium channel activity"/>
    <property type="evidence" value="ECO:0007669"/>
    <property type="project" value="TreeGrafter"/>
</dbReference>
<evidence type="ECO:0000313" key="12">
    <source>
        <dbReference type="Proteomes" id="UP000266841"/>
    </source>
</evidence>
<evidence type="ECO:0000256" key="1">
    <source>
        <dbReference type="ARBA" id="ARBA00004141"/>
    </source>
</evidence>
<dbReference type="PANTHER" id="PTHR11003">
    <property type="entry name" value="POTASSIUM CHANNEL, SUBFAMILY K"/>
    <property type="match status" value="1"/>
</dbReference>
<feature type="domain" description="Potassium channel" evidence="10">
    <location>
        <begin position="266"/>
        <end position="331"/>
    </location>
</feature>
<feature type="region of interest" description="Disordered" evidence="8">
    <location>
        <begin position="71"/>
        <end position="94"/>
    </location>
</feature>
<feature type="transmembrane region" description="Helical" evidence="9">
    <location>
        <begin position="240"/>
        <end position="259"/>
    </location>
</feature>
<evidence type="ECO:0000256" key="8">
    <source>
        <dbReference type="SAM" id="MobiDB-lite"/>
    </source>
</evidence>
<feature type="transmembrane region" description="Helical" evidence="9">
    <location>
        <begin position="312"/>
        <end position="334"/>
    </location>
</feature>
<keyword evidence="6 9" id="KW-0472">Membrane</keyword>
<evidence type="ECO:0000256" key="6">
    <source>
        <dbReference type="ARBA" id="ARBA00023136"/>
    </source>
</evidence>
<dbReference type="InterPro" id="IPR003280">
    <property type="entry name" value="2pore_dom_K_chnl"/>
</dbReference>
<evidence type="ECO:0000256" key="2">
    <source>
        <dbReference type="ARBA" id="ARBA00022448"/>
    </source>
</evidence>
<dbReference type="InterPro" id="IPR013099">
    <property type="entry name" value="K_chnl_dom"/>
</dbReference>
<evidence type="ECO:0000256" key="9">
    <source>
        <dbReference type="SAM" id="Phobius"/>
    </source>
</evidence>